<dbReference type="CDD" id="cd19411">
    <property type="entry name" value="MCP2201-like_sensor"/>
    <property type="match status" value="1"/>
</dbReference>
<keyword evidence="10" id="KW-1185">Reference proteome</keyword>
<proteinExistence type="inferred from homology"/>
<evidence type="ECO:0000256" key="2">
    <source>
        <dbReference type="ARBA" id="ARBA00022481"/>
    </source>
</evidence>
<dbReference type="CDD" id="cd11386">
    <property type="entry name" value="MCP_signal"/>
    <property type="match status" value="1"/>
</dbReference>
<feature type="region of interest" description="Disordered" evidence="5">
    <location>
        <begin position="571"/>
        <end position="633"/>
    </location>
</feature>
<evidence type="ECO:0000259" key="7">
    <source>
        <dbReference type="PROSITE" id="PS50111"/>
    </source>
</evidence>
<keyword evidence="2" id="KW-0488">Methylation</keyword>
<dbReference type="GO" id="GO:0007165">
    <property type="term" value="P:signal transduction"/>
    <property type="evidence" value="ECO:0007669"/>
    <property type="project" value="UniProtKB-KW"/>
</dbReference>
<dbReference type="InterPro" id="IPR024478">
    <property type="entry name" value="HlyB_4HB_MCP"/>
</dbReference>
<dbReference type="SUPFAM" id="SSF58104">
    <property type="entry name" value="Methyl-accepting chemotaxis protein (MCP) signaling domain"/>
    <property type="match status" value="1"/>
</dbReference>
<dbReference type="InterPro" id="IPR004089">
    <property type="entry name" value="MCPsignal_dom"/>
</dbReference>
<keyword evidence="4" id="KW-0807">Transducer</keyword>
<dbReference type="SMART" id="SM00304">
    <property type="entry name" value="HAMP"/>
    <property type="match status" value="1"/>
</dbReference>
<dbReference type="PROSITE" id="PS50885">
    <property type="entry name" value="HAMP"/>
    <property type="match status" value="1"/>
</dbReference>
<reference evidence="10" key="1">
    <citation type="submission" date="2016-10" db="EMBL/GenBank/DDBJ databases">
        <authorList>
            <person name="Varghese N."/>
            <person name="Submissions S."/>
        </authorList>
    </citation>
    <scope>NUCLEOTIDE SEQUENCE [LARGE SCALE GENOMIC DNA]</scope>
    <source>
        <strain evidence="10">DSM 17101</strain>
    </source>
</reference>
<evidence type="ECO:0000259" key="8">
    <source>
        <dbReference type="PROSITE" id="PS50885"/>
    </source>
</evidence>
<protein>
    <submittedName>
        <fullName evidence="9">Methyl-accepting chemotaxis sensory transducer with TarH sensor</fullName>
    </submittedName>
</protein>
<keyword evidence="6" id="KW-1133">Transmembrane helix</keyword>
<evidence type="ECO:0000256" key="6">
    <source>
        <dbReference type="SAM" id="Phobius"/>
    </source>
</evidence>
<dbReference type="PRINTS" id="PR00260">
    <property type="entry name" value="CHEMTRNSDUCR"/>
</dbReference>
<dbReference type="InterPro" id="IPR004090">
    <property type="entry name" value="Chemotax_Me-accpt_rcpt"/>
</dbReference>
<dbReference type="InterPro" id="IPR003660">
    <property type="entry name" value="HAMP_dom"/>
</dbReference>
<evidence type="ECO:0000256" key="5">
    <source>
        <dbReference type="SAM" id="MobiDB-lite"/>
    </source>
</evidence>
<accession>A0A1H0K267</accession>
<dbReference type="Proteomes" id="UP000199317">
    <property type="component" value="Unassembled WGS sequence"/>
</dbReference>
<dbReference type="PROSITE" id="PS50111">
    <property type="entry name" value="CHEMOTAXIS_TRANSDUC_2"/>
    <property type="match status" value="1"/>
</dbReference>
<dbReference type="CDD" id="cd06225">
    <property type="entry name" value="HAMP"/>
    <property type="match status" value="1"/>
</dbReference>
<feature type="compositionally biased region" description="Low complexity" evidence="5">
    <location>
        <begin position="571"/>
        <end position="612"/>
    </location>
</feature>
<evidence type="ECO:0000313" key="9">
    <source>
        <dbReference type="EMBL" id="SDO50077.1"/>
    </source>
</evidence>
<dbReference type="PANTHER" id="PTHR43531:SF14">
    <property type="entry name" value="METHYL-ACCEPTING CHEMOTAXIS PROTEIN I-RELATED"/>
    <property type="match status" value="1"/>
</dbReference>
<evidence type="ECO:0000313" key="10">
    <source>
        <dbReference type="Proteomes" id="UP000199317"/>
    </source>
</evidence>
<dbReference type="Pfam" id="PF00015">
    <property type="entry name" value="MCPsignal"/>
    <property type="match status" value="1"/>
</dbReference>
<sequence>MHYLFARPPEAAAAGPCIVKMRARSSLTVKDLKIATRLALGFALILLVMFVMNMLGLTNMGAMVHAVKGVASESLVKERLISDWARNIHTSVQRTKAVARSSDTSLNDAFAEEAAVSSRQSADMLKRLEALLTAEEEKALMADIQKARTNFLASRDEIYKAKREGRMEDAQRMFAQEFQSITAQFLETVQKLLNKQRENIDAALGQVESGYAETRIGVAVATVLALILGSGLGWWITRGITRPLGEAVRVARAVADNDLTSSVAPGGRDETGQVLDALRQMNDNLAQVTGRVRQGADSIAIAAREIDAGNQDLSARTERQASALQQTAASIEQLTSAVRQNADSARHANQLAAHASQVAGEGGQVVAGVVQTMGAIDASSRRIADIIGVIDGIAFQTNILALNAAVEAARAGEQGRGFAVVASEVRALAGRSAEAAKDIKALIGDSVARVDEGSQQVAQAGRTMETVVDSIRRVADIMGEISAASAEQSTGIEQVSQAIGQMDQVTQQNAALVEEAAAAAGSLKTQAAMLADVVSAFRLRDGGMAGIPPASAPVPPPAAKAMSAPVFPPASTRPAVAAPARPRTPAVARPAAGKAPALPARPAPAASVAQAPAPQPPAAPRKASQSDDDWETF</sequence>
<keyword evidence="6" id="KW-0472">Membrane</keyword>
<feature type="transmembrane region" description="Helical" evidence="6">
    <location>
        <begin position="216"/>
        <end position="236"/>
    </location>
</feature>
<comment type="subcellular location">
    <subcellularLocation>
        <location evidence="1">Membrane</location>
    </subcellularLocation>
</comment>
<feature type="transmembrane region" description="Helical" evidence="6">
    <location>
        <begin position="34"/>
        <end position="55"/>
    </location>
</feature>
<evidence type="ECO:0000256" key="3">
    <source>
        <dbReference type="ARBA" id="ARBA00029447"/>
    </source>
</evidence>
<feature type="domain" description="HAMP" evidence="8">
    <location>
        <begin position="238"/>
        <end position="290"/>
    </location>
</feature>
<dbReference type="GO" id="GO:0006935">
    <property type="term" value="P:chemotaxis"/>
    <property type="evidence" value="ECO:0007669"/>
    <property type="project" value="InterPro"/>
</dbReference>
<evidence type="ECO:0000256" key="4">
    <source>
        <dbReference type="PROSITE-ProRule" id="PRU00284"/>
    </source>
</evidence>
<dbReference type="InterPro" id="IPR051310">
    <property type="entry name" value="MCP_chemotaxis"/>
</dbReference>
<comment type="similarity">
    <text evidence="3">Belongs to the methyl-accepting chemotaxis (MCP) protein family.</text>
</comment>
<dbReference type="SMART" id="SM00283">
    <property type="entry name" value="MA"/>
    <property type="match status" value="1"/>
</dbReference>
<keyword evidence="6" id="KW-0812">Transmembrane</keyword>
<dbReference type="AlphaFoldDB" id="A0A1H0K267"/>
<dbReference type="Pfam" id="PF00672">
    <property type="entry name" value="HAMP"/>
    <property type="match status" value="1"/>
</dbReference>
<name>A0A1H0K267_9BURK</name>
<gene>
    <name evidence="9" type="ORF">SAMN04489708_10157</name>
</gene>
<organism evidence="9 10">
    <name type="scientific">Paracidovorax cattleyae</name>
    <dbReference type="NCBI Taxonomy" id="80868"/>
    <lineage>
        <taxon>Bacteria</taxon>
        <taxon>Pseudomonadati</taxon>
        <taxon>Pseudomonadota</taxon>
        <taxon>Betaproteobacteria</taxon>
        <taxon>Burkholderiales</taxon>
        <taxon>Comamonadaceae</taxon>
        <taxon>Paracidovorax</taxon>
    </lineage>
</organism>
<dbReference type="Gene3D" id="1.10.287.950">
    <property type="entry name" value="Methyl-accepting chemotaxis protein"/>
    <property type="match status" value="1"/>
</dbReference>
<dbReference type="EMBL" id="FNJL01000001">
    <property type="protein sequence ID" value="SDO50077.1"/>
    <property type="molecule type" value="Genomic_DNA"/>
</dbReference>
<feature type="domain" description="Methyl-accepting transducer" evidence="7">
    <location>
        <begin position="295"/>
        <end position="524"/>
    </location>
</feature>
<dbReference type="FunFam" id="1.10.287.950:FF:000001">
    <property type="entry name" value="Methyl-accepting chemotaxis sensory transducer"/>
    <property type="match status" value="1"/>
</dbReference>
<dbReference type="GO" id="GO:0004888">
    <property type="term" value="F:transmembrane signaling receptor activity"/>
    <property type="evidence" value="ECO:0007669"/>
    <property type="project" value="InterPro"/>
</dbReference>
<dbReference type="Pfam" id="PF12729">
    <property type="entry name" value="4HB_MCP_1"/>
    <property type="match status" value="1"/>
</dbReference>
<dbReference type="PANTHER" id="PTHR43531">
    <property type="entry name" value="PROTEIN ICFG"/>
    <property type="match status" value="1"/>
</dbReference>
<dbReference type="InterPro" id="IPR047347">
    <property type="entry name" value="YvaQ-like_sensor"/>
</dbReference>
<evidence type="ECO:0000256" key="1">
    <source>
        <dbReference type="ARBA" id="ARBA00004370"/>
    </source>
</evidence>
<dbReference type="GO" id="GO:0005886">
    <property type="term" value="C:plasma membrane"/>
    <property type="evidence" value="ECO:0007669"/>
    <property type="project" value="TreeGrafter"/>
</dbReference>